<evidence type="ECO:0000313" key="5">
    <source>
        <dbReference type="EMBL" id="QHC00831.1"/>
    </source>
</evidence>
<dbReference type="SUPFAM" id="SSF46785">
    <property type="entry name" value="Winged helix' DNA-binding domain"/>
    <property type="match status" value="1"/>
</dbReference>
<protein>
    <submittedName>
        <fullName evidence="5">FCD domain-containing protein</fullName>
    </submittedName>
</protein>
<reference evidence="5 6" key="1">
    <citation type="journal article" date="2018" name="Int. J. Syst. Evol. Microbiol.">
        <title>Epidermidibacterium keratini gen. nov., sp. nov., a member of the family Sporichthyaceae, isolated from keratin epidermis.</title>
        <authorList>
            <person name="Lee D.G."/>
            <person name="Trujillo M.E."/>
            <person name="Kang S."/>
            <person name="Nam J.J."/>
            <person name="Kim Y.J."/>
        </authorList>
    </citation>
    <scope>NUCLEOTIDE SEQUENCE [LARGE SCALE GENOMIC DNA]</scope>
    <source>
        <strain evidence="5 6">EPI-7</strain>
    </source>
</reference>
<dbReference type="GO" id="GO:0003677">
    <property type="term" value="F:DNA binding"/>
    <property type="evidence" value="ECO:0007669"/>
    <property type="project" value="UniProtKB-KW"/>
</dbReference>
<keyword evidence="3" id="KW-0804">Transcription</keyword>
<evidence type="ECO:0000313" key="6">
    <source>
        <dbReference type="Proteomes" id="UP000463857"/>
    </source>
</evidence>
<dbReference type="CDD" id="cd07377">
    <property type="entry name" value="WHTH_GntR"/>
    <property type="match status" value="1"/>
</dbReference>
<evidence type="ECO:0000256" key="3">
    <source>
        <dbReference type="ARBA" id="ARBA00023163"/>
    </source>
</evidence>
<dbReference type="InterPro" id="IPR036390">
    <property type="entry name" value="WH_DNA-bd_sf"/>
</dbReference>
<feature type="domain" description="HTH gntR-type" evidence="4">
    <location>
        <begin position="17"/>
        <end position="84"/>
    </location>
</feature>
<dbReference type="GO" id="GO:0003700">
    <property type="term" value="F:DNA-binding transcription factor activity"/>
    <property type="evidence" value="ECO:0007669"/>
    <property type="project" value="InterPro"/>
</dbReference>
<dbReference type="Proteomes" id="UP000463857">
    <property type="component" value="Chromosome"/>
</dbReference>
<evidence type="ECO:0000259" key="4">
    <source>
        <dbReference type="PROSITE" id="PS50949"/>
    </source>
</evidence>
<dbReference type="OrthoDB" id="3864082at2"/>
<gene>
    <name evidence="5" type="ORF">EK0264_11410</name>
</gene>
<dbReference type="AlphaFoldDB" id="A0A7L4YNG7"/>
<evidence type="ECO:0000256" key="2">
    <source>
        <dbReference type="ARBA" id="ARBA00023125"/>
    </source>
</evidence>
<dbReference type="PANTHER" id="PTHR43537">
    <property type="entry name" value="TRANSCRIPTIONAL REGULATOR, GNTR FAMILY"/>
    <property type="match status" value="1"/>
</dbReference>
<keyword evidence="1" id="KW-0805">Transcription regulation</keyword>
<dbReference type="RefSeq" id="WP_159545701.1">
    <property type="nucleotide sequence ID" value="NZ_CP047156.1"/>
</dbReference>
<dbReference type="KEGG" id="eke:EK0264_11410"/>
<dbReference type="SUPFAM" id="SSF48008">
    <property type="entry name" value="GntR ligand-binding domain-like"/>
    <property type="match status" value="1"/>
</dbReference>
<dbReference type="PROSITE" id="PS50949">
    <property type="entry name" value="HTH_GNTR"/>
    <property type="match status" value="1"/>
</dbReference>
<dbReference type="InterPro" id="IPR036388">
    <property type="entry name" value="WH-like_DNA-bd_sf"/>
</dbReference>
<organism evidence="5 6">
    <name type="scientific">Epidermidibacterium keratini</name>
    <dbReference type="NCBI Taxonomy" id="1891644"/>
    <lineage>
        <taxon>Bacteria</taxon>
        <taxon>Bacillati</taxon>
        <taxon>Actinomycetota</taxon>
        <taxon>Actinomycetes</taxon>
        <taxon>Sporichthyales</taxon>
        <taxon>Sporichthyaceae</taxon>
        <taxon>Epidermidibacterium</taxon>
    </lineage>
</organism>
<dbReference type="EMBL" id="CP047156">
    <property type="protein sequence ID" value="QHC00831.1"/>
    <property type="molecule type" value="Genomic_DNA"/>
</dbReference>
<evidence type="ECO:0000256" key="1">
    <source>
        <dbReference type="ARBA" id="ARBA00023015"/>
    </source>
</evidence>
<dbReference type="InterPro" id="IPR011711">
    <property type="entry name" value="GntR_C"/>
</dbReference>
<proteinExistence type="predicted"/>
<dbReference type="InterPro" id="IPR000524">
    <property type="entry name" value="Tscrpt_reg_HTH_GntR"/>
</dbReference>
<dbReference type="Gene3D" id="1.20.120.530">
    <property type="entry name" value="GntR ligand-binding domain-like"/>
    <property type="match status" value="1"/>
</dbReference>
<dbReference type="SMART" id="SM00895">
    <property type="entry name" value="FCD"/>
    <property type="match status" value="1"/>
</dbReference>
<keyword evidence="2" id="KW-0238">DNA-binding</keyword>
<accession>A0A7L4YNG7</accession>
<dbReference type="SMART" id="SM00345">
    <property type="entry name" value="HTH_GNTR"/>
    <property type="match status" value="1"/>
</dbReference>
<sequence length="229" mass="25317">MPSKSLRPLRERPGHGTQLSERVANRVREAIMLGELTSPDYIRTEKLAAELGVSPTPVREALMALSSEGSVKWEPRRGFRVVAVTSQDIRDLFDVQAYAAGELAARAVDNFTDDDIADLTGIQARIDAAYEADQVGEVVALNHQFHRKINRGAHSTRLASLLRNTVSHVPLSSYDEIPGWSQASVEDHAPILAAVTARDREAAKDAMYQHIVHVGEQLIDYLTAQRERS</sequence>
<dbReference type="InParanoid" id="A0A7L4YNG7"/>
<name>A0A7L4YNG7_9ACTN</name>
<dbReference type="InterPro" id="IPR008920">
    <property type="entry name" value="TF_FadR/GntR_C"/>
</dbReference>
<dbReference type="Pfam" id="PF07729">
    <property type="entry name" value="FCD"/>
    <property type="match status" value="1"/>
</dbReference>
<dbReference type="Pfam" id="PF00392">
    <property type="entry name" value="GntR"/>
    <property type="match status" value="1"/>
</dbReference>
<dbReference type="Gene3D" id="1.10.10.10">
    <property type="entry name" value="Winged helix-like DNA-binding domain superfamily/Winged helix DNA-binding domain"/>
    <property type="match status" value="1"/>
</dbReference>
<dbReference type="PANTHER" id="PTHR43537:SF24">
    <property type="entry name" value="GLUCONATE OPERON TRANSCRIPTIONAL REPRESSOR"/>
    <property type="match status" value="1"/>
</dbReference>
<keyword evidence="6" id="KW-1185">Reference proteome</keyword>